<feature type="domain" description="Fumarate lyase N-terminal" evidence="1">
    <location>
        <begin position="12"/>
        <end position="179"/>
    </location>
</feature>
<dbReference type="InterPro" id="IPR005677">
    <property type="entry name" value="Fum_hydII"/>
</dbReference>
<dbReference type="Gene3D" id="1.10.275.10">
    <property type="entry name" value="Fumarase/aspartase (N-terminal domain)"/>
    <property type="match status" value="1"/>
</dbReference>
<dbReference type="GO" id="GO:0006106">
    <property type="term" value="P:fumarate metabolic process"/>
    <property type="evidence" value="ECO:0007669"/>
    <property type="project" value="InterPro"/>
</dbReference>
<evidence type="ECO:0000259" key="1">
    <source>
        <dbReference type="Pfam" id="PF00206"/>
    </source>
</evidence>
<dbReference type="PANTHER" id="PTHR11444:SF22">
    <property type="entry name" value="FUMARATE HYDRATASE CLASS II"/>
    <property type="match status" value="1"/>
</dbReference>
<feature type="non-terminal residue" evidence="2">
    <location>
        <position position="179"/>
    </location>
</feature>
<dbReference type="InterPro" id="IPR008948">
    <property type="entry name" value="L-Aspartase-like"/>
</dbReference>
<comment type="caution">
    <text evidence="2">The sequence shown here is derived from an EMBL/GenBank/DDBJ whole genome shotgun (WGS) entry which is preliminary data.</text>
</comment>
<dbReference type="PANTHER" id="PTHR11444">
    <property type="entry name" value="ASPARTATEAMMONIA/ARGININOSUCCINATE/ADENYLOSUCCINATE LYASE"/>
    <property type="match status" value="1"/>
</dbReference>
<dbReference type="FunFam" id="1.10.275.10:FF:000001">
    <property type="entry name" value="Fumarate hydratase, mitochondrial"/>
    <property type="match status" value="1"/>
</dbReference>
<dbReference type="InterPro" id="IPR022761">
    <property type="entry name" value="Fumarate_lyase_N"/>
</dbReference>
<name>X1UYY2_9ZZZZ</name>
<dbReference type="SUPFAM" id="SSF48557">
    <property type="entry name" value="L-aspartase-like"/>
    <property type="match status" value="1"/>
</dbReference>
<sequence>MAAYRIETDSLGKVRVPASSYYGAQTQRALENFPISGRTMPREFIRAMGVIKRAAAEANMSLGVLEKRIGKAIVQAAREVAEGKFDRDFVVDIYQTGSGTSTNMNANEVISNRAIEILGGKRGSKKPVHPNDHVNRSQSSNDVIPTAIHVSALESIQKHLLPSLEHLHRALVEKSKEFQ</sequence>
<protein>
    <recommendedName>
        <fullName evidence="1">Fumarate lyase N-terminal domain-containing protein</fullName>
    </recommendedName>
</protein>
<evidence type="ECO:0000313" key="2">
    <source>
        <dbReference type="EMBL" id="GAI97569.1"/>
    </source>
</evidence>
<dbReference type="InterPro" id="IPR024083">
    <property type="entry name" value="Fumarase/histidase_N"/>
</dbReference>
<dbReference type="GO" id="GO:0004333">
    <property type="term" value="F:fumarate hydratase activity"/>
    <property type="evidence" value="ECO:0007669"/>
    <property type="project" value="InterPro"/>
</dbReference>
<dbReference type="EMBL" id="BARW01023602">
    <property type="protein sequence ID" value="GAI97569.1"/>
    <property type="molecule type" value="Genomic_DNA"/>
</dbReference>
<proteinExistence type="predicted"/>
<gene>
    <name evidence="2" type="ORF">S12H4_39102</name>
</gene>
<dbReference type="Pfam" id="PF00206">
    <property type="entry name" value="Lyase_1"/>
    <property type="match status" value="1"/>
</dbReference>
<reference evidence="2" key="1">
    <citation type="journal article" date="2014" name="Front. Microbiol.">
        <title>High frequency of phylogenetically diverse reductive dehalogenase-homologous genes in deep subseafloor sedimentary metagenomes.</title>
        <authorList>
            <person name="Kawai M."/>
            <person name="Futagami T."/>
            <person name="Toyoda A."/>
            <person name="Takaki Y."/>
            <person name="Nishi S."/>
            <person name="Hori S."/>
            <person name="Arai W."/>
            <person name="Tsubouchi T."/>
            <person name="Morono Y."/>
            <person name="Uchiyama I."/>
            <person name="Ito T."/>
            <person name="Fujiyama A."/>
            <person name="Inagaki F."/>
            <person name="Takami H."/>
        </authorList>
    </citation>
    <scope>NUCLEOTIDE SEQUENCE</scope>
    <source>
        <strain evidence="2">Expedition CK06-06</strain>
    </source>
</reference>
<organism evidence="2">
    <name type="scientific">marine sediment metagenome</name>
    <dbReference type="NCBI Taxonomy" id="412755"/>
    <lineage>
        <taxon>unclassified sequences</taxon>
        <taxon>metagenomes</taxon>
        <taxon>ecological metagenomes</taxon>
    </lineage>
</organism>
<dbReference type="Gene3D" id="1.20.200.10">
    <property type="entry name" value="Fumarase/aspartase (Central domain)"/>
    <property type="match status" value="1"/>
</dbReference>
<dbReference type="AlphaFoldDB" id="X1UYY2"/>
<accession>X1UYY2</accession>